<dbReference type="EMBL" id="JAUSWL010000008">
    <property type="protein sequence ID" value="MDQ0545365.1"/>
    <property type="molecule type" value="Genomic_DNA"/>
</dbReference>
<protein>
    <submittedName>
        <fullName evidence="1">Uncharacterized protein</fullName>
    </submittedName>
</protein>
<organism evidence="1 2">
    <name type="scientific">Methylobacterium brachiatum</name>
    <dbReference type="NCBI Taxonomy" id="269660"/>
    <lineage>
        <taxon>Bacteria</taxon>
        <taxon>Pseudomonadati</taxon>
        <taxon>Pseudomonadota</taxon>
        <taxon>Alphaproteobacteria</taxon>
        <taxon>Hyphomicrobiales</taxon>
        <taxon>Methylobacteriaceae</taxon>
        <taxon>Methylobacterium</taxon>
    </lineage>
</organism>
<proteinExistence type="predicted"/>
<sequence length="104" mass="11250">MATLFTDPLGRQLLSLLTADHGLPGDPERRVLRDGLQQLQLHAQAQDAPRSVRMAIRAALSALRAEFPPPCQPSCQPSCQPPCPPPPPSNAPFGTLHRAVTTRK</sequence>
<gene>
    <name evidence="1" type="ORF">QO001_004308</name>
</gene>
<dbReference type="Proteomes" id="UP001223420">
    <property type="component" value="Unassembled WGS sequence"/>
</dbReference>
<accession>A0AAJ1WY08</accession>
<comment type="caution">
    <text evidence="1">The sequence shown here is derived from an EMBL/GenBank/DDBJ whole genome shotgun (WGS) entry which is preliminary data.</text>
</comment>
<dbReference type="AlphaFoldDB" id="A0AAJ1WY08"/>
<dbReference type="RefSeq" id="WP_230367126.1">
    <property type="nucleotide sequence ID" value="NZ_JAJALK010000009.1"/>
</dbReference>
<reference evidence="1" key="1">
    <citation type="submission" date="2023-07" db="EMBL/GenBank/DDBJ databases">
        <title>Genomic Encyclopedia of Type Strains, Phase IV (KMG-IV): sequencing the most valuable type-strain genomes for metagenomic binning, comparative biology and taxonomic classification.</title>
        <authorList>
            <person name="Goeker M."/>
        </authorList>
    </citation>
    <scope>NUCLEOTIDE SEQUENCE</scope>
    <source>
        <strain evidence="1">DSM 19569</strain>
    </source>
</reference>
<evidence type="ECO:0000313" key="1">
    <source>
        <dbReference type="EMBL" id="MDQ0545365.1"/>
    </source>
</evidence>
<evidence type="ECO:0000313" key="2">
    <source>
        <dbReference type="Proteomes" id="UP001223420"/>
    </source>
</evidence>
<name>A0AAJ1WY08_9HYPH</name>